<organism evidence="3 4">
    <name type="scientific">Tsukamurella paurometabola</name>
    <name type="common">Corynebacterium paurometabolum</name>
    <dbReference type="NCBI Taxonomy" id="2061"/>
    <lineage>
        <taxon>Bacteria</taxon>
        <taxon>Bacillati</taxon>
        <taxon>Actinomycetota</taxon>
        <taxon>Actinomycetes</taxon>
        <taxon>Mycobacteriales</taxon>
        <taxon>Tsukamurellaceae</taxon>
        <taxon>Tsukamurella</taxon>
    </lineage>
</organism>
<dbReference type="AlphaFoldDB" id="A0A3P8K5B5"/>
<evidence type="ECO:0000256" key="2">
    <source>
        <dbReference type="SAM" id="MobiDB-lite"/>
    </source>
</evidence>
<protein>
    <submittedName>
        <fullName evidence="3">Uncharacterized protein</fullName>
    </submittedName>
</protein>
<evidence type="ECO:0000313" key="3">
    <source>
        <dbReference type="EMBL" id="VDR40084.1"/>
    </source>
</evidence>
<dbReference type="EMBL" id="LR131273">
    <property type="protein sequence ID" value="VDR40084.1"/>
    <property type="molecule type" value="Genomic_DNA"/>
</dbReference>
<feature type="coiled-coil region" evidence="1">
    <location>
        <begin position="72"/>
        <end position="122"/>
    </location>
</feature>
<dbReference type="OrthoDB" id="9791904at2"/>
<proteinExistence type="predicted"/>
<dbReference type="RefSeq" id="WP_126197111.1">
    <property type="nucleotide sequence ID" value="NZ_CP085954.1"/>
</dbReference>
<evidence type="ECO:0000256" key="1">
    <source>
        <dbReference type="SAM" id="Coils"/>
    </source>
</evidence>
<gene>
    <name evidence="3" type="ORF">NCTC10741_03238</name>
</gene>
<keyword evidence="1" id="KW-0175">Coiled coil</keyword>
<accession>A0A3P8K5B5</accession>
<feature type="compositionally biased region" description="Basic and acidic residues" evidence="2">
    <location>
        <begin position="11"/>
        <end position="21"/>
    </location>
</feature>
<feature type="compositionally biased region" description="Low complexity" evidence="2">
    <location>
        <begin position="126"/>
        <end position="147"/>
    </location>
</feature>
<dbReference type="Proteomes" id="UP000271626">
    <property type="component" value="Chromosome"/>
</dbReference>
<evidence type="ECO:0000313" key="4">
    <source>
        <dbReference type="Proteomes" id="UP000271626"/>
    </source>
</evidence>
<sequence length="147" mass="16297">MKSTEWAPLRRTAEPKVDPTKNDGLYQAIMPLSGVAPDEWVSNFNEGMKANGLRANLSHSGRRHNISLTTTEDAIERDVDAIDKAIESANRNYETNHLEVLRAREERKAREAQEREDALERVRGIAARLTPPAGPGAAPEDPTGGQW</sequence>
<name>A0A3P8K5B5_TSUPA</name>
<reference evidence="3 4" key="1">
    <citation type="submission" date="2018-12" db="EMBL/GenBank/DDBJ databases">
        <authorList>
            <consortium name="Pathogen Informatics"/>
        </authorList>
    </citation>
    <scope>NUCLEOTIDE SEQUENCE [LARGE SCALE GENOMIC DNA]</scope>
    <source>
        <strain evidence="3 4">NCTC10741</strain>
    </source>
</reference>
<feature type="region of interest" description="Disordered" evidence="2">
    <location>
        <begin position="125"/>
        <end position="147"/>
    </location>
</feature>
<feature type="region of interest" description="Disordered" evidence="2">
    <location>
        <begin position="1"/>
        <end position="22"/>
    </location>
</feature>